<dbReference type="PRINTS" id="PR00038">
    <property type="entry name" value="HTHLUXR"/>
</dbReference>
<proteinExistence type="predicted"/>
<keyword evidence="2" id="KW-0805">Transcription regulation</keyword>
<evidence type="ECO:0000256" key="4">
    <source>
        <dbReference type="ARBA" id="ARBA00023163"/>
    </source>
</evidence>
<keyword evidence="1 5" id="KW-0597">Phosphoprotein</keyword>
<dbReference type="PANTHER" id="PTHR43214:SF24">
    <property type="entry name" value="TRANSCRIPTIONAL REGULATORY PROTEIN NARL-RELATED"/>
    <property type="match status" value="1"/>
</dbReference>
<feature type="domain" description="Response regulatory" evidence="7">
    <location>
        <begin position="14"/>
        <end position="131"/>
    </location>
</feature>
<dbReference type="eggNOG" id="COG2197">
    <property type="taxonomic scope" value="Bacteria"/>
</dbReference>
<keyword evidence="3" id="KW-0238">DNA-binding</keyword>
<dbReference type="SMART" id="SM00421">
    <property type="entry name" value="HTH_LUXR"/>
    <property type="match status" value="1"/>
</dbReference>
<gene>
    <name evidence="8" type="ORF">BF93_14315</name>
</gene>
<dbReference type="Gene3D" id="3.40.50.2300">
    <property type="match status" value="1"/>
</dbReference>
<dbReference type="PATRIC" id="fig|396014.3.peg.1214"/>
<dbReference type="Pfam" id="PF00196">
    <property type="entry name" value="GerE"/>
    <property type="match status" value="1"/>
</dbReference>
<name>Z9JUX1_9MICO</name>
<dbReference type="InterPro" id="IPR039420">
    <property type="entry name" value="WalR-like"/>
</dbReference>
<dbReference type="GO" id="GO:0000160">
    <property type="term" value="P:phosphorelay signal transduction system"/>
    <property type="evidence" value="ECO:0007669"/>
    <property type="project" value="InterPro"/>
</dbReference>
<accession>Z9JUX1</accession>
<dbReference type="AlphaFoldDB" id="Z9JUX1"/>
<dbReference type="InterPro" id="IPR011006">
    <property type="entry name" value="CheY-like_superfamily"/>
</dbReference>
<dbReference type="SMART" id="SM00448">
    <property type="entry name" value="REC"/>
    <property type="match status" value="1"/>
</dbReference>
<dbReference type="Pfam" id="PF00072">
    <property type="entry name" value="Response_reg"/>
    <property type="match status" value="1"/>
</dbReference>
<reference evidence="8 9" key="1">
    <citation type="submission" date="2014-02" db="EMBL/GenBank/DDBJ databases">
        <title>Genome sequence of Brachybacterium phenoliresistens strain W13A50.</title>
        <authorList>
            <person name="Wang X."/>
        </authorList>
    </citation>
    <scope>NUCLEOTIDE SEQUENCE [LARGE SCALE GENOMIC DNA]</scope>
    <source>
        <strain evidence="8 9">W13A50</strain>
    </source>
</reference>
<dbReference type="RefSeq" id="WP_232226216.1">
    <property type="nucleotide sequence ID" value="NZ_BAAAOW010000003.1"/>
</dbReference>
<evidence type="ECO:0000256" key="1">
    <source>
        <dbReference type="ARBA" id="ARBA00022553"/>
    </source>
</evidence>
<evidence type="ECO:0000259" key="7">
    <source>
        <dbReference type="PROSITE" id="PS50110"/>
    </source>
</evidence>
<protein>
    <submittedName>
        <fullName evidence="8">LuxR family transcriptional regulator</fullName>
    </submittedName>
</protein>
<evidence type="ECO:0000256" key="5">
    <source>
        <dbReference type="PROSITE-ProRule" id="PRU00169"/>
    </source>
</evidence>
<dbReference type="CDD" id="cd06170">
    <property type="entry name" value="LuxR_C_like"/>
    <property type="match status" value="1"/>
</dbReference>
<evidence type="ECO:0000259" key="6">
    <source>
        <dbReference type="PROSITE" id="PS50043"/>
    </source>
</evidence>
<keyword evidence="4" id="KW-0804">Transcription</keyword>
<feature type="domain" description="HTH luxR-type" evidence="6">
    <location>
        <begin position="156"/>
        <end position="221"/>
    </location>
</feature>
<dbReference type="STRING" id="396014.BF93_14315"/>
<feature type="modified residue" description="4-aspartylphosphate" evidence="5">
    <location>
        <position position="65"/>
    </location>
</feature>
<dbReference type="InterPro" id="IPR001789">
    <property type="entry name" value="Sig_transdc_resp-reg_receiver"/>
</dbReference>
<dbReference type="HOGENOM" id="CLU_000445_90_1_11"/>
<dbReference type="PROSITE" id="PS50110">
    <property type="entry name" value="RESPONSE_REGULATORY"/>
    <property type="match status" value="1"/>
</dbReference>
<dbReference type="CDD" id="cd17535">
    <property type="entry name" value="REC_NarL-like"/>
    <property type="match status" value="1"/>
</dbReference>
<dbReference type="Proteomes" id="UP000023067">
    <property type="component" value="Unassembled WGS sequence"/>
</dbReference>
<dbReference type="EMBL" id="JDYK01000004">
    <property type="protein sequence ID" value="EWS81994.1"/>
    <property type="molecule type" value="Genomic_DNA"/>
</dbReference>
<evidence type="ECO:0000256" key="3">
    <source>
        <dbReference type="ARBA" id="ARBA00023125"/>
    </source>
</evidence>
<keyword evidence="9" id="KW-1185">Reference proteome</keyword>
<sequence>MSAQAPPPSDPPITVLVVDDDRWTTRAIAAVLEADPSLQVLGVEHSGEDAVDAFRALRPQIVLMDVNMAPGMSGIDATAKILQEDPRATVLILTTISPGPGIARALEAGAMAVVTKTAPPEALVAAVRLAAAGESPSLLKNLAADIAISGDLQPDSPARFPALTEREHATLQLICEGMDYQTIAARQHVAETTVKTHARSLRDKLGAQSLAQLVVRAVQYRLYSPS</sequence>
<dbReference type="SUPFAM" id="SSF52172">
    <property type="entry name" value="CheY-like"/>
    <property type="match status" value="1"/>
</dbReference>
<dbReference type="GO" id="GO:0006355">
    <property type="term" value="P:regulation of DNA-templated transcription"/>
    <property type="evidence" value="ECO:0007669"/>
    <property type="project" value="InterPro"/>
</dbReference>
<dbReference type="GO" id="GO:0003677">
    <property type="term" value="F:DNA binding"/>
    <property type="evidence" value="ECO:0007669"/>
    <property type="project" value="UniProtKB-KW"/>
</dbReference>
<dbReference type="InterPro" id="IPR000792">
    <property type="entry name" value="Tscrpt_reg_LuxR_C"/>
</dbReference>
<dbReference type="PANTHER" id="PTHR43214">
    <property type="entry name" value="TWO-COMPONENT RESPONSE REGULATOR"/>
    <property type="match status" value="1"/>
</dbReference>
<evidence type="ECO:0000313" key="9">
    <source>
        <dbReference type="Proteomes" id="UP000023067"/>
    </source>
</evidence>
<comment type="caution">
    <text evidence="8">The sequence shown here is derived from an EMBL/GenBank/DDBJ whole genome shotgun (WGS) entry which is preliminary data.</text>
</comment>
<dbReference type="InterPro" id="IPR058245">
    <property type="entry name" value="NreC/VraR/RcsB-like_REC"/>
</dbReference>
<evidence type="ECO:0000313" key="8">
    <source>
        <dbReference type="EMBL" id="EWS81994.1"/>
    </source>
</evidence>
<organism evidence="8 9">
    <name type="scientific">Brachybacterium phenoliresistens</name>
    <dbReference type="NCBI Taxonomy" id="396014"/>
    <lineage>
        <taxon>Bacteria</taxon>
        <taxon>Bacillati</taxon>
        <taxon>Actinomycetota</taxon>
        <taxon>Actinomycetes</taxon>
        <taxon>Micrococcales</taxon>
        <taxon>Dermabacteraceae</taxon>
        <taxon>Brachybacterium</taxon>
    </lineage>
</organism>
<evidence type="ECO:0000256" key="2">
    <source>
        <dbReference type="ARBA" id="ARBA00023015"/>
    </source>
</evidence>
<dbReference type="PROSITE" id="PS50043">
    <property type="entry name" value="HTH_LUXR_2"/>
    <property type="match status" value="1"/>
</dbReference>